<comment type="caution">
    <text evidence="1">The sequence shown here is derived from an EMBL/GenBank/DDBJ whole genome shotgun (WGS) entry which is preliminary data.</text>
</comment>
<evidence type="ECO:0000313" key="2">
    <source>
        <dbReference type="Proteomes" id="UP000249754"/>
    </source>
</evidence>
<dbReference type="EMBL" id="QLLR01000034">
    <property type="protein sequence ID" value="RAJ22878.1"/>
    <property type="molecule type" value="Genomic_DNA"/>
</dbReference>
<reference evidence="1 2" key="1">
    <citation type="submission" date="2018-06" db="EMBL/GenBank/DDBJ databases">
        <title>Genomic Encyclopedia of Archaeal and Bacterial Type Strains, Phase II (KMG-II): from individual species to whole genera.</title>
        <authorList>
            <person name="Goeker M."/>
        </authorList>
    </citation>
    <scope>NUCLEOTIDE SEQUENCE [LARGE SCALE GENOMIC DNA]</scope>
    <source>
        <strain evidence="1 2">DSM 14825</strain>
    </source>
</reference>
<dbReference type="AlphaFoldDB" id="A0A327S2E5"/>
<dbReference type="RefSeq" id="WP_111635912.1">
    <property type="nucleotide sequence ID" value="NZ_QLLR01000034.1"/>
</dbReference>
<dbReference type="OrthoDB" id="786245at2"/>
<accession>A0A327S2E5</accession>
<sequence length="497" mass="57667">MLQINTYECLKFKRVKNTISLPAWIELIRQSDYTVQILAARQYDKGDKEYDDIKEAMPCVTYNFLFNRIKTNKTITSNTGIMMIDIDVPTFDFDSLDLTKILMAAKSFGGQGYTLLVQVEGLTLNNFSTTYLSICNDLGLIEFFDKGAKKPTQYSVLSYDPNVIYNPDSFIFDAIEPFINENSPLSIEEERKETYTIEWGEKDKGIKYTNKHDFQIEGNYQVNWINPYKVIECFIPIHKISDGRKMSLISYCTNLVYLNQWLPHGTALNIMRNVNKLVCLEPLEFKVLDGIVKSVIQQRNENRLQPIVTDRKIIFNKEAGLSREDKLEVCRNENAKKKTTDSKDKLNSIIESWDLVQHGKITQAKIYNNYSISSKTVEKYWPEFKSFVADLNSLLKPAPAIKKIKEKTIMINKQQPILTEEYIKELDTLTWYIGDQQYHFGNYTVIESTVKDDVDNYRLRNQSMSAPYNDADLLFNGRKYDFIKYKSGNETMILLSA</sequence>
<protein>
    <submittedName>
        <fullName evidence="1">Uncharacterized protein</fullName>
    </submittedName>
</protein>
<organism evidence="1 2">
    <name type="scientific">Pedobacter cryoconitis</name>
    <dbReference type="NCBI Taxonomy" id="188932"/>
    <lineage>
        <taxon>Bacteria</taxon>
        <taxon>Pseudomonadati</taxon>
        <taxon>Bacteroidota</taxon>
        <taxon>Sphingobacteriia</taxon>
        <taxon>Sphingobacteriales</taxon>
        <taxon>Sphingobacteriaceae</taxon>
        <taxon>Pedobacter</taxon>
    </lineage>
</organism>
<evidence type="ECO:0000313" key="1">
    <source>
        <dbReference type="EMBL" id="RAJ22878.1"/>
    </source>
</evidence>
<name>A0A327S2E5_9SPHI</name>
<gene>
    <name evidence="1" type="ORF">LY11_04582</name>
</gene>
<dbReference type="Proteomes" id="UP000249754">
    <property type="component" value="Unassembled WGS sequence"/>
</dbReference>
<proteinExistence type="predicted"/>